<comment type="caution">
    <text evidence="4">The sequence shown here is derived from an EMBL/GenBank/DDBJ whole genome shotgun (WGS) entry which is preliminary data.</text>
</comment>
<organism evidence="4 5">
    <name type="scientific">Sporichthya brevicatena</name>
    <dbReference type="NCBI Taxonomy" id="171442"/>
    <lineage>
        <taxon>Bacteria</taxon>
        <taxon>Bacillati</taxon>
        <taxon>Actinomycetota</taxon>
        <taxon>Actinomycetes</taxon>
        <taxon>Sporichthyales</taxon>
        <taxon>Sporichthyaceae</taxon>
        <taxon>Sporichthya</taxon>
    </lineage>
</organism>
<feature type="domain" description="Leucine-binding protein" evidence="3">
    <location>
        <begin position="15"/>
        <end position="363"/>
    </location>
</feature>
<evidence type="ECO:0000313" key="4">
    <source>
        <dbReference type="EMBL" id="GAA0634567.1"/>
    </source>
</evidence>
<evidence type="ECO:0000256" key="2">
    <source>
        <dbReference type="ARBA" id="ARBA00022729"/>
    </source>
</evidence>
<name>A0ABN1H9P4_9ACTN</name>
<gene>
    <name evidence="4" type="ORF">GCM10009547_43290</name>
</gene>
<sequence length="380" mass="38850">MPIVGSSGCARQLEPIRIGQNGSFSGLVGNSIGGLRTGAALWAKAVNAAGGIACHPIQLFQTDDQSNPTKAATNVKDLIQNKKVVALIGLGSPIVIASVRAELDKAGIPAIGGTQVELDWEQDPLLYNVGGWGFPSMAVVVKQAAINSGGKKFGLMHCVEATLCTTFKDKFSGAKGYAARLGLDFAFSQSFSLTQSSFTSACQNAKAAGVDVLFPVSDASAFQRLVRDCAAINYKPAYVSGSIALSAPVAVDPNVRSHGVLVGAPVAPFVSSGGAGLAAFNAAAKQYLGQQPLDQNILMGWASGQLLAKALAQVGAEARGGAVTTAVILKGLSKVKGETLDGLTPPMTLASNSAPLECGYVLAIGTTGYEAPIGRKVVCL</sequence>
<evidence type="ECO:0000256" key="1">
    <source>
        <dbReference type="ARBA" id="ARBA00010062"/>
    </source>
</evidence>
<dbReference type="InterPro" id="IPR028082">
    <property type="entry name" value="Peripla_BP_I"/>
</dbReference>
<dbReference type="Pfam" id="PF13458">
    <property type="entry name" value="Peripla_BP_6"/>
    <property type="match status" value="1"/>
</dbReference>
<dbReference type="Gene3D" id="3.40.50.2300">
    <property type="match status" value="2"/>
</dbReference>
<accession>A0ABN1H9P4</accession>
<protein>
    <submittedName>
        <fullName evidence="4">ABC transporter substrate-binding protein</fullName>
    </submittedName>
</protein>
<evidence type="ECO:0000259" key="3">
    <source>
        <dbReference type="Pfam" id="PF13458"/>
    </source>
</evidence>
<evidence type="ECO:0000313" key="5">
    <source>
        <dbReference type="Proteomes" id="UP001500957"/>
    </source>
</evidence>
<dbReference type="SUPFAM" id="SSF53822">
    <property type="entry name" value="Periplasmic binding protein-like I"/>
    <property type="match status" value="1"/>
</dbReference>
<dbReference type="PANTHER" id="PTHR47235:SF1">
    <property type="entry name" value="BLR6548 PROTEIN"/>
    <property type="match status" value="1"/>
</dbReference>
<keyword evidence="5" id="KW-1185">Reference proteome</keyword>
<dbReference type="PANTHER" id="PTHR47235">
    <property type="entry name" value="BLR6548 PROTEIN"/>
    <property type="match status" value="1"/>
</dbReference>
<dbReference type="Proteomes" id="UP001500957">
    <property type="component" value="Unassembled WGS sequence"/>
</dbReference>
<comment type="similarity">
    <text evidence="1">Belongs to the leucine-binding protein family.</text>
</comment>
<keyword evidence="2" id="KW-0732">Signal</keyword>
<proteinExistence type="inferred from homology"/>
<reference evidence="4 5" key="1">
    <citation type="journal article" date="2019" name="Int. J. Syst. Evol. Microbiol.">
        <title>The Global Catalogue of Microorganisms (GCM) 10K type strain sequencing project: providing services to taxonomists for standard genome sequencing and annotation.</title>
        <authorList>
            <consortium name="The Broad Institute Genomics Platform"/>
            <consortium name="The Broad Institute Genome Sequencing Center for Infectious Disease"/>
            <person name="Wu L."/>
            <person name="Ma J."/>
        </authorList>
    </citation>
    <scope>NUCLEOTIDE SEQUENCE [LARGE SCALE GENOMIC DNA]</scope>
    <source>
        <strain evidence="4 5">JCM 10671</strain>
    </source>
</reference>
<dbReference type="InterPro" id="IPR028081">
    <property type="entry name" value="Leu-bd"/>
</dbReference>
<dbReference type="EMBL" id="BAAAHE010000047">
    <property type="protein sequence ID" value="GAA0634567.1"/>
    <property type="molecule type" value="Genomic_DNA"/>
</dbReference>